<feature type="compositionally biased region" description="Acidic residues" evidence="1">
    <location>
        <begin position="604"/>
        <end position="618"/>
    </location>
</feature>
<dbReference type="GO" id="GO:0031146">
    <property type="term" value="P:SCF-dependent proteasomal ubiquitin-dependent protein catabolic process"/>
    <property type="evidence" value="ECO:0007669"/>
    <property type="project" value="TreeGrafter"/>
</dbReference>
<dbReference type="PANTHER" id="PTHR13318:SF95">
    <property type="entry name" value="F-BOX PROTEIN YLR352W"/>
    <property type="match status" value="1"/>
</dbReference>
<accession>A0A197JF98</accession>
<gene>
    <name evidence="2" type="ORF">K457DRAFT_36227</name>
</gene>
<dbReference type="InterPro" id="IPR032675">
    <property type="entry name" value="LRR_dom_sf"/>
</dbReference>
<dbReference type="GO" id="GO:0019005">
    <property type="term" value="C:SCF ubiquitin ligase complex"/>
    <property type="evidence" value="ECO:0007669"/>
    <property type="project" value="TreeGrafter"/>
</dbReference>
<evidence type="ECO:0000313" key="3">
    <source>
        <dbReference type="Proteomes" id="UP000078512"/>
    </source>
</evidence>
<protein>
    <recommendedName>
        <fullName evidence="4">F-box domain-containing protein</fullName>
    </recommendedName>
</protein>
<name>A0A197JF98_9FUNG</name>
<dbReference type="SUPFAM" id="SSF52047">
    <property type="entry name" value="RNI-like"/>
    <property type="match status" value="1"/>
</dbReference>
<evidence type="ECO:0000313" key="2">
    <source>
        <dbReference type="EMBL" id="OAQ23847.1"/>
    </source>
</evidence>
<proteinExistence type="predicted"/>
<feature type="compositionally biased region" description="Basic residues" evidence="1">
    <location>
        <begin position="639"/>
        <end position="650"/>
    </location>
</feature>
<dbReference type="Gene3D" id="3.80.10.10">
    <property type="entry name" value="Ribonuclease Inhibitor"/>
    <property type="match status" value="1"/>
</dbReference>
<dbReference type="Proteomes" id="UP000078512">
    <property type="component" value="Unassembled WGS sequence"/>
</dbReference>
<sequence length="650" mass="74767">MPRTKRKAYLTPEEIHLTLAAPLVPFTHNQHSHSHPPLSPVSSSQPHTHTYTPATQNPVSIFDIALIFDLICGSLSSNDIWSCMRVSKQWYFLSRPHHWRSFRYTYSNISSRPYSKRLSPIQVTMLLINQLQVKISWVRSLTLGLICTPLLDMPFSNLVCFHISCESLSESEYPAEEPPKVLELLCRNPQLQELTIEFAWKLVRHFNHRVLQFLRTSRLRFLDIGYLKYSNIAMTQAILGNCPDTLEELRLDLMDNELDHYYEPGEPRPDARATAVPRTLPSLRLLSVNCPRLDAQLEIVVCDLIQSCPSLQDLNLSQLRWQTQVMTSNIFGAIINTCPALTSLDMGRTEIPEIDMLLFIGRCSKIRSLQMYIQPDHLRGVIRSLSRQYCSTLQVLRINTNDLPPNSHGLISTILSHCSALKTLSLDKDLAYSPGVHLQDLLAVRWATTSLESLDLPIRAPVLDQATFLEEWRRDRCMYIGLNNIEPESAIASFYNQVLLVKQLYETLQAQTKLKSVQLKWRHGWFVIPQEFAEDFTDGYLTVERLSCISLYLNPLRAIDKLIRKAAKTQKDEEKEAKIRLKLISSNISVTYVHHPQLHRAEGEMGEEEREEEEEESNGDSLNLMSSCMPEDQEYSAYKSRRARARAHRR</sequence>
<feature type="region of interest" description="Disordered" evidence="1">
    <location>
        <begin position="598"/>
        <end position="650"/>
    </location>
</feature>
<dbReference type="OrthoDB" id="2436004at2759"/>
<feature type="region of interest" description="Disordered" evidence="1">
    <location>
        <begin position="28"/>
        <end position="50"/>
    </location>
</feature>
<evidence type="ECO:0008006" key="4">
    <source>
        <dbReference type="Google" id="ProtNLM"/>
    </source>
</evidence>
<keyword evidence="3" id="KW-1185">Reference proteome</keyword>
<organism evidence="2 3">
    <name type="scientific">Linnemannia elongata AG-77</name>
    <dbReference type="NCBI Taxonomy" id="1314771"/>
    <lineage>
        <taxon>Eukaryota</taxon>
        <taxon>Fungi</taxon>
        <taxon>Fungi incertae sedis</taxon>
        <taxon>Mucoromycota</taxon>
        <taxon>Mortierellomycotina</taxon>
        <taxon>Mortierellomycetes</taxon>
        <taxon>Mortierellales</taxon>
        <taxon>Mortierellaceae</taxon>
        <taxon>Linnemannia</taxon>
    </lineage>
</organism>
<reference evidence="2 3" key="1">
    <citation type="submission" date="2016-05" db="EMBL/GenBank/DDBJ databases">
        <title>Genome sequencing reveals origins of a unique bacterial endosymbiosis in the earliest lineages of terrestrial Fungi.</title>
        <authorList>
            <consortium name="DOE Joint Genome Institute"/>
            <person name="Uehling J."/>
            <person name="Gryganskyi A."/>
            <person name="Hameed K."/>
            <person name="Tschaplinski T."/>
            <person name="Misztal P."/>
            <person name="Wu S."/>
            <person name="Desiro A."/>
            <person name="Vande Pol N."/>
            <person name="Du Z.-Y."/>
            <person name="Zienkiewicz A."/>
            <person name="Zienkiewicz K."/>
            <person name="Morin E."/>
            <person name="Tisserant E."/>
            <person name="Splivallo R."/>
            <person name="Hainaut M."/>
            <person name="Henrissat B."/>
            <person name="Ohm R."/>
            <person name="Kuo A."/>
            <person name="Yan J."/>
            <person name="Lipzen A."/>
            <person name="Nolan M."/>
            <person name="Labutti K."/>
            <person name="Barry K."/>
            <person name="Goldstein A."/>
            <person name="Labbe J."/>
            <person name="Schadt C."/>
            <person name="Tuskan G."/>
            <person name="Grigoriev I."/>
            <person name="Martin F."/>
            <person name="Vilgalys R."/>
            <person name="Bonito G."/>
        </authorList>
    </citation>
    <scope>NUCLEOTIDE SEQUENCE [LARGE SCALE GENOMIC DNA]</scope>
    <source>
        <strain evidence="2 3">AG-77</strain>
    </source>
</reference>
<dbReference type="PANTHER" id="PTHR13318">
    <property type="entry name" value="PARTNER OF PAIRED, ISOFORM B-RELATED"/>
    <property type="match status" value="1"/>
</dbReference>
<evidence type="ECO:0000256" key="1">
    <source>
        <dbReference type="SAM" id="MobiDB-lite"/>
    </source>
</evidence>
<dbReference type="AlphaFoldDB" id="A0A197JF98"/>
<dbReference type="EMBL" id="KV442107">
    <property type="protein sequence ID" value="OAQ23847.1"/>
    <property type="molecule type" value="Genomic_DNA"/>
</dbReference>